<dbReference type="RefSeq" id="WP_094983524.1">
    <property type="nucleotide sequence ID" value="NZ_NHNI01000001.1"/>
</dbReference>
<evidence type="ECO:0000313" key="3">
    <source>
        <dbReference type="Proteomes" id="UP000216101"/>
    </source>
</evidence>
<evidence type="ECO:0000313" key="2">
    <source>
        <dbReference type="EMBL" id="OZY85662.1"/>
    </source>
</evidence>
<comment type="caution">
    <text evidence="2">The sequence shown here is derived from an EMBL/GenBank/DDBJ whole genome shotgun (WGS) entry which is preliminary data.</text>
</comment>
<dbReference type="AlphaFoldDB" id="A0A266Q743"/>
<name>A0A266Q743_9GAMM</name>
<dbReference type="EMBL" id="NHNI01000001">
    <property type="protein sequence ID" value="OZY85662.1"/>
    <property type="molecule type" value="Genomic_DNA"/>
</dbReference>
<sequence>MKKIYGSLLIIWLATSGMTYAFAEDTCDNAVDAADSMDLNQKECDYSDKGLNGFLQKAFKKGNEGAVLSTSDADGVQPQAQMASTTVVTSQAQNGLKNVPVLSVEVDQWANVALAKNQLLPKIMERCTKGFSLLNESYRSLSMGRIELSLHYSCL</sequence>
<accession>A0A266Q743</accession>
<evidence type="ECO:0000256" key="1">
    <source>
        <dbReference type="SAM" id="SignalP"/>
    </source>
</evidence>
<keyword evidence="1" id="KW-0732">Signal</keyword>
<reference evidence="3" key="1">
    <citation type="submission" date="2017-05" db="EMBL/GenBank/DDBJ databases">
        <authorList>
            <person name="Barney B.M."/>
        </authorList>
    </citation>
    <scope>NUCLEOTIDE SEQUENCE [LARGE SCALE GENOMIC DNA]</scope>
    <source>
        <strain evidence="3">PSBB022</strain>
    </source>
</reference>
<gene>
    <name evidence="2" type="ORF">CBP51_00995</name>
</gene>
<dbReference type="Proteomes" id="UP000216101">
    <property type="component" value="Unassembled WGS sequence"/>
</dbReference>
<organism evidence="2 3">
    <name type="scientific">Cellvibrio mixtus</name>
    <dbReference type="NCBI Taxonomy" id="39650"/>
    <lineage>
        <taxon>Bacteria</taxon>
        <taxon>Pseudomonadati</taxon>
        <taxon>Pseudomonadota</taxon>
        <taxon>Gammaproteobacteria</taxon>
        <taxon>Cellvibrionales</taxon>
        <taxon>Cellvibrionaceae</taxon>
        <taxon>Cellvibrio</taxon>
    </lineage>
</organism>
<proteinExistence type="predicted"/>
<feature type="chain" id="PRO_5012379420" evidence="1">
    <location>
        <begin position="24"/>
        <end position="155"/>
    </location>
</feature>
<protein>
    <submittedName>
        <fullName evidence="2">Uncharacterized protein</fullName>
    </submittedName>
</protein>
<keyword evidence="3" id="KW-1185">Reference proteome</keyword>
<feature type="signal peptide" evidence="1">
    <location>
        <begin position="1"/>
        <end position="23"/>
    </location>
</feature>